<dbReference type="Pfam" id="PF00535">
    <property type="entry name" value="Glycos_transf_2"/>
    <property type="match status" value="1"/>
</dbReference>
<accession>A0A2Z4MPX4</accession>
<dbReference type="SUPFAM" id="SSF53448">
    <property type="entry name" value="Nucleotide-diphospho-sugar transferases"/>
    <property type="match status" value="3"/>
</dbReference>
<feature type="domain" description="Glycosyltransferase 2-like" evidence="2">
    <location>
        <begin position="230"/>
        <end position="346"/>
    </location>
</feature>
<reference evidence="4 5" key="1">
    <citation type="journal article" date="2015" name="Genome Announc.">
        <title>Draft Genome Sequence of Brevibacillus brevis DZQ7, a Plant Growth-Promoting Rhizobacterium with Broad-Spectrum Antimicrobial Activity.</title>
        <authorList>
            <person name="Hou Q."/>
            <person name="Wang C."/>
            <person name="Hou X."/>
            <person name="Xia Z."/>
            <person name="Ye J."/>
            <person name="Liu K."/>
            <person name="Liu H."/>
            <person name="Wang J."/>
            <person name="Guo H."/>
            <person name="Yu X."/>
            <person name="Yang Y."/>
            <person name="Du B."/>
            <person name="Ding Y."/>
        </authorList>
    </citation>
    <scope>NUCLEOTIDE SEQUENCE [LARGE SCALE GENOMIC DNA]</scope>
    <source>
        <strain evidence="4 5">DZQ7</strain>
    </source>
</reference>
<keyword evidence="4" id="KW-0808">Transferase</keyword>
<evidence type="ECO:0000256" key="1">
    <source>
        <dbReference type="ARBA" id="ARBA00006739"/>
    </source>
</evidence>
<comment type="similarity">
    <text evidence="1">Belongs to the glycosyltransferase 2 family.</text>
</comment>
<dbReference type="Gene3D" id="3.90.550.10">
    <property type="entry name" value="Spore Coat Polysaccharide Biosynthesis Protein SpsA, Chain A"/>
    <property type="match status" value="3"/>
</dbReference>
<dbReference type="InterPro" id="IPR029044">
    <property type="entry name" value="Nucleotide-diphossugar_trans"/>
</dbReference>
<dbReference type="PANTHER" id="PTHR22916">
    <property type="entry name" value="GLYCOSYLTRANSFERASE"/>
    <property type="match status" value="1"/>
</dbReference>
<dbReference type="InterPro" id="IPR059123">
    <property type="entry name" value="StrF_dom"/>
</dbReference>
<dbReference type="Proteomes" id="UP000036061">
    <property type="component" value="Chromosome"/>
</dbReference>
<evidence type="ECO:0000313" key="5">
    <source>
        <dbReference type="Proteomes" id="UP000036061"/>
    </source>
</evidence>
<evidence type="ECO:0000259" key="3">
    <source>
        <dbReference type="Pfam" id="PF13712"/>
    </source>
</evidence>
<dbReference type="FunFam" id="3.90.550.10:FF:000120">
    <property type="entry name" value="Glycosyl transferase, family 2"/>
    <property type="match status" value="1"/>
</dbReference>
<dbReference type="EMBL" id="CP030117">
    <property type="protein sequence ID" value="AWX58582.1"/>
    <property type="molecule type" value="Genomic_DNA"/>
</dbReference>
<organism evidence="4 5">
    <name type="scientific">Brevibacillus brevis</name>
    <name type="common">Bacillus brevis</name>
    <dbReference type="NCBI Taxonomy" id="1393"/>
    <lineage>
        <taxon>Bacteria</taxon>
        <taxon>Bacillati</taxon>
        <taxon>Bacillota</taxon>
        <taxon>Bacilli</taxon>
        <taxon>Bacillales</taxon>
        <taxon>Paenibacillaceae</taxon>
        <taxon>Brevibacillus</taxon>
    </lineage>
</organism>
<gene>
    <name evidence="4" type="ORF">AB432_027645</name>
</gene>
<feature type="domain" description="Streptomycin biosynthesis protein StrF" evidence="3">
    <location>
        <begin position="7"/>
        <end position="216"/>
    </location>
</feature>
<protein>
    <submittedName>
        <fullName evidence="4">Glycosyltransferase</fullName>
    </submittedName>
</protein>
<dbReference type="GO" id="GO:0016758">
    <property type="term" value="F:hexosyltransferase activity"/>
    <property type="evidence" value="ECO:0007669"/>
    <property type="project" value="UniProtKB-ARBA"/>
</dbReference>
<name>A0A2Z4MPX4_BREBE</name>
<dbReference type="Pfam" id="PF13712">
    <property type="entry name" value="Glyco_tranf_2_5"/>
    <property type="match status" value="1"/>
</dbReference>
<dbReference type="RefSeq" id="WP_053079643.1">
    <property type="nucleotide sequence ID" value="NZ_CP030117.1"/>
</dbReference>
<evidence type="ECO:0000313" key="4">
    <source>
        <dbReference type="EMBL" id="AWX58582.1"/>
    </source>
</evidence>
<proteinExistence type="inferred from homology"/>
<dbReference type="AlphaFoldDB" id="A0A2Z4MPX4"/>
<sequence>MNDKKICFIYCVKDQRMFEESVKFLHALEIPEGYEIDILPVLDAPSMAAGYNYAMKASDAKYKVYLQEDVSIINKNFVEDILKVFCNDPEVGMLGLMGAKELTASAIWWESKELFGKVYDSHTGKMQLLAFREVEEAYQSVEVIDGLLMATQYDIPWKEEIFDDWDFYDLSQSIEFCLNGLKVVIPRQESPWALHDCGIMSTDNYHYYKSLFIHHYEWKKAENKNLPLVSILIPTYNRPQLFELALRSALGQTYPNIEVIIGDDSTNDETERLIKKYVSQFKNIRYVKNEGNVRKFQKHLMLFDLANGEYVNYLTDSDLFHHEKIEKMMKYFLEDTNKEITIVTSHRLIIDDQNNPYPEEGITKRLFEVDSTVDGIEFGDFILSVNGNFIGEPTTALFRKSDLTVPFGTFSGREYGCNIDMATWLNLLAKGKIVYISETLSYFRIHGEQQQQSSNMVLAGTADYMHEILHAPQYGFFNNSSKYLSALKSAKKYADKVISQEGNKEEAKSNDEFRRFYRILIESIDSLEHLEEKTLIDPPLVSVIIPSYHLSHDLELGIRSLLRQSYKHIEIIADGYYDSNDHIQIDTSIPIKYIQTNSIDMVSRVNELIEAASGQYVYIFQEGIELCSENIKHKVTTLLNSKKENINGVLSIRKEVNVNQYGENYTIAGRIILHDVKKDESLFDGLFDKKLFATQGLLEDCFINKSYVLALLKLCSLENIIVTQNNGFSGIDNSNPQKDEIGQVIEQAKMIIFGEAWGIKLENQEFIEVVIECHNKIMNIMYANNFREEFIASLIPYEKHLRELIRRVVSVI</sequence>
<evidence type="ECO:0000259" key="2">
    <source>
        <dbReference type="Pfam" id="PF00535"/>
    </source>
</evidence>
<dbReference type="InterPro" id="IPR001173">
    <property type="entry name" value="Glyco_trans_2-like"/>
</dbReference>
<dbReference type="PANTHER" id="PTHR22916:SF3">
    <property type="entry name" value="UDP-GLCNAC:BETAGAL BETA-1,3-N-ACETYLGLUCOSAMINYLTRANSFERASE-LIKE PROTEIN 1"/>
    <property type="match status" value="1"/>
</dbReference>